<feature type="compositionally biased region" description="Basic and acidic residues" evidence="1">
    <location>
        <begin position="80"/>
        <end position="100"/>
    </location>
</feature>
<keyword evidence="4" id="KW-1185">Reference proteome</keyword>
<dbReference type="AlphaFoldDB" id="A0A835E0B4"/>
<feature type="domain" description="DUF3615" evidence="2">
    <location>
        <begin position="385"/>
        <end position="501"/>
    </location>
</feature>
<evidence type="ECO:0000259" key="2">
    <source>
        <dbReference type="Pfam" id="PF12274"/>
    </source>
</evidence>
<accession>A0A835E0B4</accession>
<reference evidence="3" key="1">
    <citation type="submission" date="2020-07" db="EMBL/GenBank/DDBJ databases">
        <title>Genome sequence and genetic diversity analysis of an under-domesticated orphan crop, white fonio (Digitaria exilis).</title>
        <authorList>
            <person name="Bennetzen J.L."/>
            <person name="Chen S."/>
            <person name="Ma X."/>
            <person name="Wang X."/>
            <person name="Yssel A.E.J."/>
            <person name="Chaluvadi S.R."/>
            <person name="Johnson M."/>
            <person name="Gangashetty P."/>
            <person name="Hamidou F."/>
            <person name="Sanogo M.D."/>
            <person name="Zwaenepoel A."/>
            <person name="Wallace J."/>
            <person name="Van De Peer Y."/>
            <person name="Van Deynze A."/>
        </authorList>
    </citation>
    <scope>NUCLEOTIDE SEQUENCE</scope>
    <source>
        <tissue evidence="3">Leaves</tissue>
    </source>
</reference>
<gene>
    <name evidence="3" type="ORF">HU200_060556</name>
</gene>
<sequence>MGHTADPSHAAGGGQGHLCFRPTALDHLSIGTRGPDGYPMSSSAAAHPVGRAAGSSGGSHWPPYHAYSLNQRECCGAYDSLDHRPPPFDGHPPDHRDRARGAGGLSASSTPPPPAHRRAGYGVDSPSVVPALYPHMMSSGASSGRPLRSRRESDISPAPSALIPSTEGEGYRGHQHHRARDESGHNPRFHSPLRGSKSVPPLPERHPSEDGRKGSKSLPSAKRCRLEDGRKGSPSGGHWYHDGQRCESRGRYGDGWHTQELAYPSRCDQGLHNLGSSKRDHSLRDCGERAQHQLSLRVKPPSPMPMEISPWDDGYESPTSWLGSDFDGSGISGRDPSFKNEDHVLKTKEDSAYTALDAVMKSWRNPNPNIRVDKEAHQKQADRFAELALKRYNKNKNNKVKYALIEAIVGAAILEGSELYGHVNFYAKAKNGPKKDEGKVLVFAELQQIGRCPNAMALTCFRLLDENNQLCGHRNQVRSCHMIQDQDKSHCYACSDRIKHPDGSCYKAGHFVNMLCYHNN</sequence>
<name>A0A835E0B4_9POAL</name>
<evidence type="ECO:0000313" key="3">
    <source>
        <dbReference type="EMBL" id="KAF8656689.1"/>
    </source>
</evidence>
<organism evidence="3 4">
    <name type="scientific">Digitaria exilis</name>
    <dbReference type="NCBI Taxonomy" id="1010633"/>
    <lineage>
        <taxon>Eukaryota</taxon>
        <taxon>Viridiplantae</taxon>
        <taxon>Streptophyta</taxon>
        <taxon>Embryophyta</taxon>
        <taxon>Tracheophyta</taxon>
        <taxon>Spermatophyta</taxon>
        <taxon>Magnoliopsida</taxon>
        <taxon>Liliopsida</taxon>
        <taxon>Poales</taxon>
        <taxon>Poaceae</taxon>
        <taxon>PACMAD clade</taxon>
        <taxon>Panicoideae</taxon>
        <taxon>Panicodae</taxon>
        <taxon>Paniceae</taxon>
        <taxon>Anthephorinae</taxon>
        <taxon>Digitaria</taxon>
    </lineage>
</organism>
<dbReference type="Pfam" id="PF12274">
    <property type="entry name" value="DUF3615"/>
    <property type="match status" value="1"/>
</dbReference>
<dbReference type="InterPro" id="IPR022059">
    <property type="entry name" value="DUF3615"/>
</dbReference>
<evidence type="ECO:0000256" key="1">
    <source>
        <dbReference type="SAM" id="MobiDB-lite"/>
    </source>
</evidence>
<dbReference type="OrthoDB" id="693037at2759"/>
<evidence type="ECO:0000313" key="4">
    <source>
        <dbReference type="Proteomes" id="UP000636709"/>
    </source>
</evidence>
<proteinExistence type="predicted"/>
<dbReference type="PANTHER" id="PTHR33326">
    <property type="entry name" value="OS05G0543800 PROTEIN"/>
    <property type="match status" value="1"/>
</dbReference>
<feature type="region of interest" description="Disordered" evidence="1">
    <location>
        <begin position="39"/>
        <end position="58"/>
    </location>
</feature>
<feature type="compositionally biased region" description="Basic and acidic residues" evidence="1">
    <location>
        <begin position="203"/>
        <end position="213"/>
    </location>
</feature>
<dbReference type="Gramene" id="Dexi9A01G0025600.1">
    <property type="protein sequence ID" value="Dexi9A01G0025600.1:cds"/>
    <property type="gene ID" value="Dexi9A01G0025600"/>
</dbReference>
<feature type="region of interest" description="Disordered" evidence="1">
    <location>
        <begin position="78"/>
        <end position="244"/>
    </location>
</feature>
<dbReference type="Gramene" id="Dexi9A01G0025940.1">
    <property type="protein sequence ID" value="Dexi9A01G0025940.1:cds"/>
    <property type="gene ID" value="Dexi9A01G0025940"/>
</dbReference>
<dbReference type="Gramene" id="Dexi9A01G0025530.1">
    <property type="protein sequence ID" value="Dexi9A01G0025530.1:cds"/>
    <property type="gene ID" value="Dexi9A01G0025530"/>
</dbReference>
<dbReference type="EMBL" id="JACEFO010002538">
    <property type="protein sequence ID" value="KAF8656689.1"/>
    <property type="molecule type" value="Genomic_DNA"/>
</dbReference>
<dbReference type="PANTHER" id="PTHR33326:SF45">
    <property type="entry name" value="OS05G0477500 PROTEIN"/>
    <property type="match status" value="1"/>
</dbReference>
<comment type="caution">
    <text evidence="3">The sequence shown here is derived from an EMBL/GenBank/DDBJ whole genome shotgun (WGS) entry which is preliminary data.</text>
</comment>
<protein>
    <recommendedName>
        <fullName evidence="2">DUF3615 domain-containing protein</fullName>
    </recommendedName>
</protein>
<dbReference type="Proteomes" id="UP000636709">
    <property type="component" value="Unassembled WGS sequence"/>
</dbReference>